<name>A0ABV0PP00_9TELE</name>
<protein>
    <submittedName>
        <fullName evidence="1">Uncharacterized protein</fullName>
    </submittedName>
</protein>
<accession>A0ABV0PP00</accession>
<comment type="caution">
    <text evidence="1">The sequence shown here is derived from an EMBL/GenBank/DDBJ whole genome shotgun (WGS) entry which is preliminary data.</text>
</comment>
<dbReference type="Proteomes" id="UP001476798">
    <property type="component" value="Unassembled WGS sequence"/>
</dbReference>
<dbReference type="EMBL" id="JAHRIO010080963">
    <property type="protein sequence ID" value="MEQ2185052.1"/>
    <property type="molecule type" value="Genomic_DNA"/>
</dbReference>
<organism evidence="1 2">
    <name type="scientific">Goodea atripinnis</name>
    <dbReference type="NCBI Taxonomy" id="208336"/>
    <lineage>
        <taxon>Eukaryota</taxon>
        <taxon>Metazoa</taxon>
        <taxon>Chordata</taxon>
        <taxon>Craniata</taxon>
        <taxon>Vertebrata</taxon>
        <taxon>Euteleostomi</taxon>
        <taxon>Actinopterygii</taxon>
        <taxon>Neopterygii</taxon>
        <taxon>Teleostei</taxon>
        <taxon>Neoteleostei</taxon>
        <taxon>Acanthomorphata</taxon>
        <taxon>Ovalentaria</taxon>
        <taxon>Atherinomorphae</taxon>
        <taxon>Cyprinodontiformes</taxon>
        <taxon>Goodeidae</taxon>
        <taxon>Goodea</taxon>
    </lineage>
</organism>
<keyword evidence="2" id="KW-1185">Reference proteome</keyword>
<proteinExistence type="predicted"/>
<sequence length="125" mass="14106">MVPDCGDIEADLGVTSPAAALSLPLESRFPPTFMVSQGFRCSMYSFIVDSRRKANLPFDFRTRVTPSGVVLTNTEGSADFMYDHIFSYTAILDRCVEERRKRTLEAPKTCIREMDFAGFLFLMIT</sequence>
<evidence type="ECO:0000313" key="2">
    <source>
        <dbReference type="Proteomes" id="UP001476798"/>
    </source>
</evidence>
<gene>
    <name evidence="1" type="ORF">GOODEAATRI_014281</name>
</gene>
<reference evidence="1 2" key="1">
    <citation type="submission" date="2021-06" db="EMBL/GenBank/DDBJ databases">
        <authorList>
            <person name="Palmer J.M."/>
        </authorList>
    </citation>
    <scope>NUCLEOTIDE SEQUENCE [LARGE SCALE GENOMIC DNA]</scope>
    <source>
        <strain evidence="1 2">GA_2019</strain>
        <tissue evidence="1">Muscle</tissue>
    </source>
</reference>
<evidence type="ECO:0000313" key="1">
    <source>
        <dbReference type="EMBL" id="MEQ2185052.1"/>
    </source>
</evidence>